<dbReference type="HAMAP" id="MF_00523">
    <property type="entry name" value="LpxD"/>
    <property type="match status" value="1"/>
</dbReference>
<reference evidence="10" key="1">
    <citation type="submission" date="2017-04" db="EMBL/GenBank/DDBJ databases">
        <authorList>
            <person name="Varghese N."/>
            <person name="Submissions S."/>
        </authorList>
    </citation>
    <scope>NUCLEOTIDE SEQUENCE [LARGE SCALE GENOMIC DNA]</scope>
    <source>
        <strain evidence="10">DSM 4125</strain>
    </source>
</reference>
<keyword evidence="10" id="KW-1185">Reference proteome</keyword>
<dbReference type="NCBIfam" id="TIGR01853">
    <property type="entry name" value="lipid_A_lpxD"/>
    <property type="match status" value="1"/>
</dbReference>
<name>A0A1X7KI38_9BACT</name>
<comment type="similarity">
    <text evidence="7">Belongs to the transferase hexapeptide repeat family. LpxD subfamily.</text>
</comment>
<protein>
    <recommendedName>
        <fullName evidence="7">UDP-3-O-acylglucosamine N-acyltransferase</fullName>
        <ecNumber evidence="7">2.3.1.191</ecNumber>
    </recommendedName>
</protein>
<evidence type="ECO:0000256" key="5">
    <source>
        <dbReference type="ARBA" id="ARBA00023098"/>
    </source>
</evidence>
<dbReference type="AlphaFoldDB" id="A0A1X7KI38"/>
<dbReference type="Gene3D" id="3.40.1390.10">
    <property type="entry name" value="MurE/MurF, N-terminal domain"/>
    <property type="match status" value="1"/>
</dbReference>
<comment type="function">
    <text evidence="7">Catalyzes the N-acylation of UDP-3-O-acylglucosamine using 3-hydroxyacyl-ACP as the acyl donor. Is involved in the biosynthesis of lipid A, a phosphorylated glycolipid that anchors the lipopolysaccharide to the outer membrane of the cell.</text>
</comment>
<evidence type="ECO:0000256" key="6">
    <source>
        <dbReference type="ARBA" id="ARBA00023315"/>
    </source>
</evidence>
<dbReference type="NCBIfam" id="NF002060">
    <property type="entry name" value="PRK00892.1"/>
    <property type="match status" value="1"/>
</dbReference>
<feature type="domain" description="UDP-3-O-[3-hydroxymyristoyl] glucosamine N-acyltransferase non-repeat region" evidence="8">
    <location>
        <begin position="22"/>
        <end position="89"/>
    </location>
</feature>
<dbReference type="InterPro" id="IPR018357">
    <property type="entry name" value="Hexapep_transf_CS"/>
</dbReference>
<feature type="active site" description="Proton acceptor" evidence="7">
    <location>
        <position position="242"/>
    </location>
</feature>
<dbReference type="EC" id="2.3.1.191" evidence="7"/>
<dbReference type="RefSeq" id="WP_085517951.1">
    <property type="nucleotide sequence ID" value="NZ_FXAW01000005.1"/>
</dbReference>
<proteinExistence type="inferred from homology"/>
<evidence type="ECO:0000313" key="9">
    <source>
        <dbReference type="EMBL" id="SMG40706.1"/>
    </source>
</evidence>
<evidence type="ECO:0000256" key="2">
    <source>
        <dbReference type="ARBA" id="ARBA00022556"/>
    </source>
</evidence>
<sequence length="349" mass="37248">MEFSVNQIAGMIGGTIEGDGERLVDNLGKIEEGKARTISFLSNDKYENFIYKSEAAAIIVKNNFTPKSTIKPALIKVEDPYSAFTKLLEEYNKIMSYAKSGIESPAFIGEGGTIGENIYRGAFSYIGHNVKIGSNVKIYPQAHIGDNVVIGDGTIVFQGVKIYADTKIGSNCNFQAGAVIGSDGFGFAPQADGTYKTIPQLGNVIIEDNVSIGANTTIDCATLGSTIIRKGAKIDNLVQIAHNVEIGENTVIASQSGISGSTKIGKNCVIAGQVGIVGHIEIADKTTVSAKSGVSKTVKNPGTILSGMVGFEHKQYLKASTLFKRLPELHQQVQQLEKIVLNLPTEKKN</sequence>
<keyword evidence="5 7" id="KW-0443">Lipid metabolism</keyword>
<dbReference type="GO" id="GO:0016020">
    <property type="term" value="C:membrane"/>
    <property type="evidence" value="ECO:0007669"/>
    <property type="project" value="GOC"/>
</dbReference>
<dbReference type="Proteomes" id="UP000193804">
    <property type="component" value="Unassembled WGS sequence"/>
</dbReference>
<keyword evidence="1 7" id="KW-0444">Lipid biosynthesis</keyword>
<evidence type="ECO:0000256" key="4">
    <source>
        <dbReference type="ARBA" id="ARBA00022737"/>
    </source>
</evidence>
<dbReference type="InterPro" id="IPR020573">
    <property type="entry name" value="UDP_GlcNAc_AcTrfase_non-rep"/>
</dbReference>
<dbReference type="InterPro" id="IPR011004">
    <property type="entry name" value="Trimer_LpxA-like_sf"/>
</dbReference>
<dbReference type="Gene3D" id="2.160.10.10">
    <property type="entry name" value="Hexapeptide repeat proteins"/>
    <property type="match status" value="1"/>
</dbReference>
<dbReference type="GO" id="GO:0103118">
    <property type="term" value="F:UDP-3-O-[(3R)-3-hydroxyacyl]-glucosamine N-acyltransferase activity"/>
    <property type="evidence" value="ECO:0007669"/>
    <property type="project" value="UniProtKB-EC"/>
</dbReference>
<organism evidence="9 10">
    <name type="scientific">Marivirga sericea</name>
    <dbReference type="NCBI Taxonomy" id="1028"/>
    <lineage>
        <taxon>Bacteria</taxon>
        <taxon>Pseudomonadati</taxon>
        <taxon>Bacteroidota</taxon>
        <taxon>Cytophagia</taxon>
        <taxon>Cytophagales</taxon>
        <taxon>Marivirgaceae</taxon>
        <taxon>Marivirga</taxon>
    </lineage>
</organism>
<gene>
    <name evidence="7" type="primary">lpxD</name>
    <name evidence="9" type="ORF">SAMN05661096_02793</name>
</gene>
<dbReference type="EMBL" id="FXAW01000005">
    <property type="protein sequence ID" value="SMG40706.1"/>
    <property type="molecule type" value="Genomic_DNA"/>
</dbReference>
<keyword evidence="3 7" id="KW-0808">Transferase</keyword>
<dbReference type="GO" id="GO:0016410">
    <property type="term" value="F:N-acyltransferase activity"/>
    <property type="evidence" value="ECO:0007669"/>
    <property type="project" value="InterPro"/>
</dbReference>
<dbReference type="SUPFAM" id="SSF51161">
    <property type="entry name" value="Trimeric LpxA-like enzymes"/>
    <property type="match status" value="1"/>
</dbReference>
<dbReference type="STRING" id="1028.SAMN05661096_02793"/>
<dbReference type="InterPro" id="IPR001451">
    <property type="entry name" value="Hexapep"/>
</dbReference>
<dbReference type="CDD" id="cd03352">
    <property type="entry name" value="LbH_LpxD"/>
    <property type="match status" value="1"/>
</dbReference>
<evidence type="ECO:0000256" key="1">
    <source>
        <dbReference type="ARBA" id="ARBA00022516"/>
    </source>
</evidence>
<dbReference type="InterPro" id="IPR007691">
    <property type="entry name" value="LpxD"/>
</dbReference>
<comment type="pathway">
    <text evidence="7">Bacterial outer membrane biogenesis; LPS lipid A biosynthesis.</text>
</comment>
<dbReference type="OrthoDB" id="9784739at2"/>
<dbReference type="PANTHER" id="PTHR43378">
    <property type="entry name" value="UDP-3-O-ACYLGLUCOSAMINE N-ACYLTRANSFERASE"/>
    <property type="match status" value="1"/>
</dbReference>
<dbReference type="UniPathway" id="UPA00973"/>
<dbReference type="PROSITE" id="PS00101">
    <property type="entry name" value="HEXAPEP_TRANSFERASES"/>
    <property type="match status" value="1"/>
</dbReference>
<keyword evidence="4 7" id="KW-0677">Repeat</keyword>
<keyword evidence="6 7" id="KW-0012">Acyltransferase</keyword>
<evidence type="ECO:0000313" key="10">
    <source>
        <dbReference type="Proteomes" id="UP000193804"/>
    </source>
</evidence>
<evidence type="ECO:0000256" key="3">
    <source>
        <dbReference type="ARBA" id="ARBA00022679"/>
    </source>
</evidence>
<dbReference type="Pfam" id="PF04613">
    <property type="entry name" value="LpxD"/>
    <property type="match status" value="1"/>
</dbReference>
<dbReference type="GO" id="GO:0009245">
    <property type="term" value="P:lipid A biosynthetic process"/>
    <property type="evidence" value="ECO:0007669"/>
    <property type="project" value="UniProtKB-UniRule"/>
</dbReference>
<dbReference type="PANTHER" id="PTHR43378:SF2">
    <property type="entry name" value="UDP-3-O-ACYLGLUCOSAMINE N-ACYLTRANSFERASE 1, MITOCHONDRIAL-RELATED"/>
    <property type="match status" value="1"/>
</dbReference>
<comment type="catalytic activity">
    <reaction evidence="7">
        <text>a UDP-3-O-[(3R)-3-hydroxyacyl]-alpha-D-glucosamine + a (3R)-hydroxyacyl-[ACP] = a UDP-2-N,3-O-bis[(3R)-3-hydroxyacyl]-alpha-D-glucosamine + holo-[ACP] + H(+)</text>
        <dbReference type="Rhea" id="RHEA:53836"/>
        <dbReference type="Rhea" id="RHEA-COMP:9685"/>
        <dbReference type="Rhea" id="RHEA-COMP:9945"/>
        <dbReference type="ChEBI" id="CHEBI:15378"/>
        <dbReference type="ChEBI" id="CHEBI:64479"/>
        <dbReference type="ChEBI" id="CHEBI:78827"/>
        <dbReference type="ChEBI" id="CHEBI:137740"/>
        <dbReference type="ChEBI" id="CHEBI:137748"/>
        <dbReference type="EC" id="2.3.1.191"/>
    </reaction>
</comment>
<dbReference type="Pfam" id="PF00132">
    <property type="entry name" value="Hexapep"/>
    <property type="match status" value="2"/>
</dbReference>
<evidence type="ECO:0000259" key="8">
    <source>
        <dbReference type="Pfam" id="PF04613"/>
    </source>
</evidence>
<keyword evidence="2 7" id="KW-0441">Lipid A biosynthesis</keyword>
<accession>A0A1X7KI38</accession>
<evidence type="ECO:0000256" key="7">
    <source>
        <dbReference type="HAMAP-Rule" id="MF_00523"/>
    </source>
</evidence>
<comment type="subunit">
    <text evidence="7">Homotrimer.</text>
</comment>